<organism evidence="1 2">
    <name type="scientific">Symbiodinium microadriaticum</name>
    <name type="common">Dinoflagellate</name>
    <name type="synonym">Zooxanthella microadriatica</name>
    <dbReference type="NCBI Taxonomy" id="2951"/>
    <lineage>
        <taxon>Eukaryota</taxon>
        <taxon>Sar</taxon>
        <taxon>Alveolata</taxon>
        <taxon>Dinophyceae</taxon>
        <taxon>Suessiales</taxon>
        <taxon>Symbiodiniaceae</taxon>
        <taxon>Symbiodinium</taxon>
    </lineage>
</organism>
<gene>
    <name evidence="1" type="ORF">AK812_SmicGene12172</name>
</gene>
<evidence type="ECO:0000313" key="1">
    <source>
        <dbReference type="EMBL" id="OLQ04715.1"/>
    </source>
</evidence>
<dbReference type="AlphaFoldDB" id="A0A1Q9EBA9"/>
<accession>A0A1Q9EBA9</accession>
<name>A0A1Q9EBA9_SYMMI</name>
<sequence>MFSLSGKIISPSIKHASSMSHFPDLSNPLLAVKSFVSDARDMMLRETPVSLLENFLELHNKDVMEAYGMDSDFWENYKALMKTVEITPLIGLLNPEHLYFSMIFGVDFVLVLETKSKELNYVNSGALTQVLKAKTIEDTNEIPDNSNVVDAFMKVGSSLDSLILTLAHLPSKVTVYSKLKKTIKDKHKPSYMREAMDVLEIHNFFLSDLQSKVESYSRINLKYFEKTTNPVQSLIRARSMKRNAYRIKNLEIKSEKKLKVDILDYLEVMKSIGMKKEETLVTEPVSTELRLKRAKSVMNKKRRILLKKVLEKKKKRVRRKEMDLPSFMKKAILFDTRKLQQARKKERNRDTGRHLFAAAVLGDGSVVTWRDADLGGDSRAVQDQLKNVQQIQASSYGFAAILGEGSVVTWGRADLGGDSRAVQDQLKSVQYIQASGYGFAAVLGTDNKKLYRAKVLEFSEFSKDLKVTKEAFCSVLLSRNSVKTRKEIEMVSEISDFLKIERSHSEKMKISLVSKILKMFKFKSKRILRFLFQRYIKANKAIEVSCPMKEKNSDSILQNLLNLDRASYFNFRTYVKPDFIGFTTYSDLRNLLNTLTLMLTDSKMAFNRNKQEMEMKHKRKILQMKIILDNKLDTKQFKEKFVDSFSRPLFTIKKFAGNRTIRMLFNLNYLVIEFSSKKETKTLIYLAKDFEMSNTMKMELLTCIKMREFMTMTSEAAFEFEDYNMLELASDCYLMRRDSKIKFKADFKMERGRLIVILKVEVEERDKSRLFLEVMRETWDFNKNYLDKEVIFKFQNILTLFDKDKEMSYSERHVRFVTKKLVDSLLANGQALGKAFCEVDPERHYAVSKDQFANALATACNHISHQAVEFLWASQFPGQETEVLDRKVIDWRDFMGQLAYFAHSNRQPTPCTVQGRRRQYDLLQRTAPLTGGNLEDLELSRPDQNADDEVQIVAGHLCHRATDLPHRPRDASMLTEHYVEAPNPPPYSPSPWRWEHRSRSYHPVNALLSVDFGLDRNRDVQPPLTLYQTYKADHPPAAEMCKQFVPGLERSFVTDDGCSADVAKLGGNWLLEK</sequence>
<reference evidence="1 2" key="1">
    <citation type="submission" date="2016-02" db="EMBL/GenBank/DDBJ databases">
        <title>Genome analysis of coral dinoflagellate symbionts highlights evolutionary adaptations to a symbiotic lifestyle.</title>
        <authorList>
            <person name="Aranda M."/>
            <person name="Li Y."/>
            <person name="Liew Y.J."/>
            <person name="Baumgarten S."/>
            <person name="Simakov O."/>
            <person name="Wilson M."/>
            <person name="Piel J."/>
            <person name="Ashoor H."/>
            <person name="Bougouffa S."/>
            <person name="Bajic V.B."/>
            <person name="Ryu T."/>
            <person name="Ravasi T."/>
            <person name="Bayer T."/>
            <person name="Micklem G."/>
            <person name="Kim H."/>
            <person name="Bhak J."/>
            <person name="Lajeunesse T.C."/>
            <person name="Voolstra C.R."/>
        </authorList>
    </citation>
    <scope>NUCLEOTIDE SEQUENCE [LARGE SCALE GENOMIC DNA]</scope>
    <source>
        <strain evidence="1 2">CCMP2467</strain>
    </source>
</reference>
<evidence type="ECO:0000313" key="2">
    <source>
        <dbReference type="Proteomes" id="UP000186817"/>
    </source>
</evidence>
<keyword evidence="2" id="KW-1185">Reference proteome</keyword>
<comment type="caution">
    <text evidence="1">The sequence shown here is derived from an EMBL/GenBank/DDBJ whole genome shotgun (WGS) entry which is preliminary data.</text>
</comment>
<dbReference type="Gene3D" id="2.130.10.30">
    <property type="entry name" value="Regulator of chromosome condensation 1/beta-lactamase-inhibitor protein II"/>
    <property type="match status" value="1"/>
</dbReference>
<dbReference type="Proteomes" id="UP000186817">
    <property type="component" value="Unassembled WGS sequence"/>
</dbReference>
<dbReference type="EMBL" id="LSRX01000202">
    <property type="protein sequence ID" value="OLQ04715.1"/>
    <property type="molecule type" value="Genomic_DNA"/>
</dbReference>
<dbReference type="InterPro" id="IPR009091">
    <property type="entry name" value="RCC1/BLIP-II"/>
</dbReference>
<dbReference type="SUPFAM" id="SSF50985">
    <property type="entry name" value="RCC1/BLIP-II"/>
    <property type="match status" value="1"/>
</dbReference>
<dbReference type="OrthoDB" id="10564949at2759"/>
<protein>
    <submittedName>
        <fullName evidence="1">Uncharacterized protein</fullName>
    </submittedName>
</protein>
<proteinExistence type="predicted"/>